<dbReference type="Gene3D" id="1.10.10.10">
    <property type="entry name" value="Winged helix-like DNA-binding domain superfamily/Winged helix DNA-binding domain"/>
    <property type="match status" value="1"/>
</dbReference>
<dbReference type="PROSITE" id="PS00374">
    <property type="entry name" value="MGMT"/>
    <property type="match status" value="1"/>
</dbReference>
<dbReference type="InterPro" id="IPR036217">
    <property type="entry name" value="MethylDNA_cys_MeTrfase_DNAb"/>
</dbReference>
<dbReference type="InterPro" id="IPR014048">
    <property type="entry name" value="MethylDNA_cys_MeTrfase_DNA-bd"/>
</dbReference>
<keyword evidence="5" id="KW-0234">DNA repair</keyword>
<keyword evidence="3 8" id="KW-0808">Transferase</keyword>
<accession>A0ABZ0RRV0</accession>
<evidence type="ECO:0000256" key="2">
    <source>
        <dbReference type="ARBA" id="ARBA00022603"/>
    </source>
</evidence>
<dbReference type="EC" id="2.1.1.63" evidence="8"/>
<organism evidence="8 9">
    <name type="scientific">Coraliomargarita algicola</name>
    <dbReference type="NCBI Taxonomy" id="3092156"/>
    <lineage>
        <taxon>Bacteria</taxon>
        <taxon>Pseudomonadati</taxon>
        <taxon>Verrucomicrobiota</taxon>
        <taxon>Opitutia</taxon>
        <taxon>Puniceicoccales</taxon>
        <taxon>Coraliomargaritaceae</taxon>
        <taxon>Coraliomargarita</taxon>
    </lineage>
</organism>
<dbReference type="InterPro" id="IPR036631">
    <property type="entry name" value="MGMT_N_sf"/>
</dbReference>
<dbReference type="CDD" id="cd06445">
    <property type="entry name" value="ATase"/>
    <property type="match status" value="1"/>
</dbReference>
<dbReference type="PANTHER" id="PTHR10815:SF13">
    <property type="entry name" value="METHYLATED-DNA--PROTEIN-CYSTEINE METHYLTRANSFERASE"/>
    <property type="match status" value="1"/>
</dbReference>
<dbReference type="PANTHER" id="PTHR10815">
    <property type="entry name" value="METHYLATED-DNA--PROTEIN-CYSTEINE METHYLTRANSFERASE"/>
    <property type="match status" value="1"/>
</dbReference>
<name>A0ABZ0RRV0_9BACT</name>
<dbReference type="Gene3D" id="3.30.160.70">
    <property type="entry name" value="Methylated DNA-protein cysteine methyltransferase domain"/>
    <property type="match status" value="1"/>
</dbReference>
<reference evidence="8 9" key="1">
    <citation type="submission" date="2023-11" db="EMBL/GenBank/DDBJ databases">
        <title>Coraliomargarita sp. nov., isolated from marine algae.</title>
        <authorList>
            <person name="Lee J.K."/>
            <person name="Baek J.H."/>
            <person name="Kim J.M."/>
            <person name="Choi D.G."/>
            <person name="Jeon C.O."/>
        </authorList>
    </citation>
    <scope>NUCLEOTIDE SEQUENCE [LARGE SCALE GENOMIC DNA]</scope>
    <source>
        <strain evidence="8 9">J2-16</strain>
    </source>
</reference>
<evidence type="ECO:0000256" key="5">
    <source>
        <dbReference type="ARBA" id="ARBA00023204"/>
    </source>
</evidence>
<dbReference type="InterPro" id="IPR001497">
    <property type="entry name" value="MethylDNA_cys_MeTrfase_AS"/>
</dbReference>
<dbReference type="InterPro" id="IPR036388">
    <property type="entry name" value="WH-like_DNA-bd_sf"/>
</dbReference>
<evidence type="ECO:0000313" key="9">
    <source>
        <dbReference type="Proteomes" id="UP001324993"/>
    </source>
</evidence>
<evidence type="ECO:0000256" key="1">
    <source>
        <dbReference type="ARBA" id="ARBA00001286"/>
    </source>
</evidence>
<dbReference type="GO" id="GO:0003908">
    <property type="term" value="F:methylated-DNA-[protein]-cysteine S-methyltransferase activity"/>
    <property type="evidence" value="ECO:0007669"/>
    <property type="project" value="UniProtKB-EC"/>
</dbReference>
<comment type="catalytic activity">
    <reaction evidence="6">
        <text>a 6-O-methyl-2'-deoxyguanosine in DNA + L-cysteinyl-[protein] = S-methyl-L-cysteinyl-[protein] + a 2'-deoxyguanosine in DNA</text>
        <dbReference type="Rhea" id="RHEA:24000"/>
        <dbReference type="Rhea" id="RHEA-COMP:10131"/>
        <dbReference type="Rhea" id="RHEA-COMP:10132"/>
        <dbReference type="Rhea" id="RHEA-COMP:11367"/>
        <dbReference type="Rhea" id="RHEA-COMP:11368"/>
        <dbReference type="ChEBI" id="CHEBI:29950"/>
        <dbReference type="ChEBI" id="CHEBI:82612"/>
        <dbReference type="ChEBI" id="CHEBI:85445"/>
        <dbReference type="ChEBI" id="CHEBI:85448"/>
        <dbReference type="EC" id="2.1.1.63"/>
    </reaction>
</comment>
<sequence>MARLTEQFAANHDTKLSESAAQHGPLVNIQALTRNEFKSKIKSFTIRYGQHPTPFGDCLVGITKHGICSLEFIPMDGVAPLLKQLAQRWPDATLLEDRDATAQAAQIAFSRTQATNAPLNVFVQGTHFQIQVWRALLQIPSGHVCSYTSIAQQIGRPQAVRAVGSAIAANPIAWLIPCHRVLRSDGRLSGYHWGETRKQACLAWEAATMAGTV</sequence>
<comment type="catalytic activity">
    <reaction evidence="1">
        <text>a 4-O-methyl-thymidine in DNA + L-cysteinyl-[protein] = a thymidine in DNA + S-methyl-L-cysteinyl-[protein]</text>
        <dbReference type="Rhea" id="RHEA:53428"/>
        <dbReference type="Rhea" id="RHEA-COMP:10131"/>
        <dbReference type="Rhea" id="RHEA-COMP:10132"/>
        <dbReference type="Rhea" id="RHEA-COMP:13555"/>
        <dbReference type="Rhea" id="RHEA-COMP:13556"/>
        <dbReference type="ChEBI" id="CHEBI:29950"/>
        <dbReference type="ChEBI" id="CHEBI:82612"/>
        <dbReference type="ChEBI" id="CHEBI:137386"/>
        <dbReference type="ChEBI" id="CHEBI:137387"/>
        <dbReference type="EC" id="2.1.1.63"/>
    </reaction>
</comment>
<dbReference type="Proteomes" id="UP001324993">
    <property type="component" value="Chromosome"/>
</dbReference>
<proteinExistence type="predicted"/>
<protein>
    <submittedName>
        <fullName evidence="8">Methylated-DNA--[protein]-cysteine S-methyltransferase</fullName>
        <ecNumber evidence="8">2.1.1.63</ecNumber>
    </submittedName>
</protein>
<evidence type="ECO:0000256" key="3">
    <source>
        <dbReference type="ARBA" id="ARBA00022679"/>
    </source>
</evidence>
<feature type="domain" description="Methylated-DNA-[protein]-cysteine S-methyltransferase DNA binding" evidence="7">
    <location>
        <begin position="128"/>
        <end position="206"/>
    </location>
</feature>
<dbReference type="Pfam" id="PF01035">
    <property type="entry name" value="DNA_binding_1"/>
    <property type="match status" value="1"/>
</dbReference>
<keyword evidence="9" id="KW-1185">Reference proteome</keyword>
<dbReference type="NCBIfam" id="TIGR00589">
    <property type="entry name" value="ogt"/>
    <property type="match status" value="1"/>
</dbReference>
<evidence type="ECO:0000256" key="6">
    <source>
        <dbReference type="ARBA" id="ARBA00049348"/>
    </source>
</evidence>
<evidence type="ECO:0000313" key="8">
    <source>
        <dbReference type="EMBL" id="WPJ97823.1"/>
    </source>
</evidence>
<evidence type="ECO:0000259" key="7">
    <source>
        <dbReference type="Pfam" id="PF01035"/>
    </source>
</evidence>
<dbReference type="SUPFAM" id="SSF46767">
    <property type="entry name" value="Methylated DNA-protein cysteine methyltransferase, C-terminal domain"/>
    <property type="match status" value="1"/>
</dbReference>
<keyword evidence="2 8" id="KW-0489">Methyltransferase</keyword>
<keyword evidence="4" id="KW-0227">DNA damage</keyword>
<dbReference type="RefSeq" id="WP_319834644.1">
    <property type="nucleotide sequence ID" value="NZ_CP138858.1"/>
</dbReference>
<dbReference type="EMBL" id="CP138858">
    <property type="protein sequence ID" value="WPJ97823.1"/>
    <property type="molecule type" value="Genomic_DNA"/>
</dbReference>
<dbReference type="SUPFAM" id="SSF53155">
    <property type="entry name" value="Methylated DNA-protein cysteine methyltransferase domain"/>
    <property type="match status" value="1"/>
</dbReference>
<gene>
    <name evidence="8" type="ORF">SH580_08870</name>
</gene>
<dbReference type="GO" id="GO:0032259">
    <property type="term" value="P:methylation"/>
    <property type="evidence" value="ECO:0007669"/>
    <property type="project" value="UniProtKB-KW"/>
</dbReference>
<evidence type="ECO:0000256" key="4">
    <source>
        <dbReference type="ARBA" id="ARBA00022763"/>
    </source>
</evidence>